<feature type="transmembrane region" description="Helical" evidence="19">
    <location>
        <begin position="45"/>
        <end position="64"/>
    </location>
</feature>
<keyword evidence="21" id="KW-1185">Reference proteome</keyword>
<evidence type="ECO:0000256" key="10">
    <source>
        <dbReference type="ARBA" id="ARBA00023170"/>
    </source>
</evidence>
<dbReference type="PANTHER" id="PTHR22943">
    <property type="entry name" value="7-TRANSMEMBRANE DOMAIN RECEPTOR C.ELEGANS"/>
    <property type="match status" value="1"/>
</dbReference>
<keyword evidence="11" id="KW-0325">Glycoprotein</keyword>
<dbReference type="OrthoDB" id="5859135at2759"/>
<comment type="subcellular location">
    <subcellularLocation>
        <location evidence="1">Cell projection</location>
        <location evidence="1">Cilium membrane</location>
        <topology evidence="1">Multi-pass membrane protein</topology>
    </subcellularLocation>
</comment>
<feature type="transmembrane region" description="Helical" evidence="19">
    <location>
        <begin position="253"/>
        <end position="275"/>
    </location>
</feature>
<feature type="transmembrane region" description="Helical" evidence="19">
    <location>
        <begin position="287"/>
        <end position="308"/>
    </location>
</feature>
<keyword evidence="12" id="KW-0966">Cell projection</keyword>
<keyword evidence="3" id="KW-0145">Chemotaxis</keyword>
<evidence type="ECO:0000256" key="7">
    <source>
        <dbReference type="ARBA" id="ARBA00022989"/>
    </source>
</evidence>
<dbReference type="SUPFAM" id="SSF81321">
    <property type="entry name" value="Family A G protein-coupled receptor-like"/>
    <property type="match status" value="1"/>
</dbReference>
<evidence type="ECO:0000256" key="15">
    <source>
        <dbReference type="ARBA" id="ARBA00064300"/>
    </source>
</evidence>
<evidence type="ECO:0000256" key="2">
    <source>
        <dbReference type="ARBA" id="ARBA00022475"/>
    </source>
</evidence>
<evidence type="ECO:0000256" key="1">
    <source>
        <dbReference type="ARBA" id="ARBA00004272"/>
    </source>
</evidence>
<dbReference type="Pfam" id="PF10326">
    <property type="entry name" value="7TM_GPCR_Str"/>
    <property type="match status" value="1"/>
</dbReference>
<keyword evidence="9 19" id="KW-0472">Membrane</keyword>
<dbReference type="FunFam" id="1.20.1070.10:FF:000128">
    <property type="entry name" value="Seven TM Receptor"/>
    <property type="match status" value="1"/>
</dbReference>
<keyword evidence="5 19" id="KW-0812">Transmembrane</keyword>
<name>A0A8S1GU82_9PELO</name>
<dbReference type="PANTHER" id="PTHR22943:SF248">
    <property type="entry name" value="SEVEN TM RECEPTOR"/>
    <property type="match status" value="1"/>
</dbReference>
<evidence type="ECO:0000256" key="16">
    <source>
        <dbReference type="ARBA" id="ARBA00067967"/>
    </source>
</evidence>
<feature type="transmembrane region" description="Helical" evidence="19">
    <location>
        <begin position="135"/>
        <end position="155"/>
    </location>
</feature>
<dbReference type="GO" id="GO:0038022">
    <property type="term" value="F:G protein-coupled olfactory receptor activity"/>
    <property type="evidence" value="ECO:0007669"/>
    <property type="project" value="TreeGrafter"/>
</dbReference>
<evidence type="ECO:0000256" key="8">
    <source>
        <dbReference type="ARBA" id="ARBA00023069"/>
    </source>
</evidence>
<dbReference type="GO" id="GO:0006935">
    <property type="term" value="P:chemotaxis"/>
    <property type="evidence" value="ECO:0007669"/>
    <property type="project" value="UniProtKB-KW"/>
</dbReference>
<comment type="caution">
    <text evidence="20">The sequence shown here is derived from an EMBL/GenBank/DDBJ whole genome shotgun (WGS) entry which is preliminary data.</text>
</comment>
<evidence type="ECO:0000256" key="11">
    <source>
        <dbReference type="ARBA" id="ARBA00023180"/>
    </source>
</evidence>
<keyword evidence="8" id="KW-0969">Cilium</keyword>
<evidence type="ECO:0000256" key="3">
    <source>
        <dbReference type="ARBA" id="ARBA00022500"/>
    </source>
</evidence>
<evidence type="ECO:0000256" key="19">
    <source>
        <dbReference type="SAM" id="Phobius"/>
    </source>
</evidence>
<evidence type="ECO:0000256" key="12">
    <source>
        <dbReference type="ARBA" id="ARBA00023273"/>
    </source>
</evidence>
<comment type="subunit">
    <text evidence="15">Interacts with odr-4.</text>
</comment>
<keyword evidence="7 19" id="KW-1133">Transmembrane helix</keyword>
<organism evidence="20 21">
    <name type="scientific">Caenorhabditis auriculariae</name>
    <dbReference type="NCBI Taxonomy" id="2777116"/>
    <lineage>
        <taxon>Eukaryota</taxon>
        <taxon>Metazoa</taxon>
        <taxon>Ecdysozoa</taxon>
        <taxon>Nematoda</taxon>
        <taxon>Chromadorea</taxon>
        <taxon>Rhabditida</taxon>
        <taxon>Rhabditina</taxon>
        <taxon>Rhabditomorpha</taxon>
        <taxon>Rhabditoidea</taxon>
        <taxon>Rhabditidae</taxon>
        <taxon>Peloderinae</taxon>
        <taxon>Caenorhabditis</taxon>
    </lineage>
</organism>
<evidence type="ECO:0000256" key="17">
    <source>
        <dbReference type="ARBA" id="ARBA00078653"/>
    </source>
</evidence>
<evidence type="ECO:0000313" key="20">
    <source>
        <dbReference type="EMBL" id="CAD6186829.1"/>
    </source>
</evidence>
<dbReference type="EMBL" id="CAJGYM010000005">
    <property type="protein sequence ID" value="CAD6186829.1"/>
    <property type="molecule type" value="Genomic_DNA"/>
</dbReference>
<keyword evidence="2" id="KW-1003">Cell membrane</keyword>
<evidence type="ECO:0000256" key="18">
    <source>
        <dbReference type="ARBA" id="ARBA00082489"/>
    </source>
</evidence>
<evidence type="ECO:0000256" key="9">
    <source>
        <dbReference type="ARBA" id="ARBA00023136"/>
    </source>
</evidence>
<proteinExistence type="inferred from homology"/>
<reference evidence="20" key="1">
    <citation type="submission" date="2020-10" db="EMBL/GenBank/DDBJ databases">
        <authorList>
            <person name="Kikuchi T."/>
        </authorList>
    </citation>
    <scope>NUCLEOTIDE SEQUENCE</scope>
    <source>
        <strain evidence="20">NKZ352</strain>
    </source>
</reference>
<keyword evidence="4" id="KW-0716">Sensory transduction</keyword>
<accession>A0A8S1GU82</accession>
<dbReference type="InterPro" id="IPR019428">
    <property type="entry name" value="7TM_GPCR_serpentine_rcpt_Str"/>
</dbReference>
<comment type="function">
    <text evidence="13">An odorant receptor which affects chemotaxis to the volatile odorant diacetyl. Specifies AWA neuronal cell fate via the odr-7 pathway.</text>
</comment>
<keyword evidence="6" id="KW-0552">Olfaction</keyword>
<keyword evidence="10" id="KW-0675">Receptor</keyword>
<dbReference type="AlphaFoldDB" id="A0A8S1GU82"/>
<sequence>MSLLEWSSVAHTVEYAGLVLSVTVNSTLAFLILTKSRKGLGSYKYLMLSFAFFGIFFSLVDAFTEPTIHTYGTTFMVFTILSKYGLTKTQGAVSCALYCSCFCMTLALLAIHFLYRYFAVCKQDGLRLFKGYNIFIWPVVVIFLGSDWGLTSFFLEGETTESSEYVNATIWEHFALRMDEIGYVGPHYFVHNEKGERVYNWPSCIGMVNLLKIMGMSFSVVFYCGISTSLAMKEHGETKTQRTRELQAQLFRALVVQTMIPVVFMYLPVGILFISPFFEVELGAPTSFVAITLALYPVLDPMAVIFFIQDYRKALLRGLCGCFCKTRPNQHSTTISSTVRNTL</sequence>
<feature type="transmembrane region" description="Helical" evidence="19">
    <location>
        <begin position="15"/>
        <end position="33"/>
    </location>
</feature>
<evidence type="ECO:0000256" key="4">
    <source>
        <dbReference type="ARBA" id="ARBA00022606"/>
    </source>
</evidence>
<feature type="transmembrane region" description="Helical" evidence="19">
    <location>
        <begin position="91"/>
        <end position="115"/>
    </location>
</feature>
<evidence type="ECO:0000256" key="6">
    <source>
        <dbReference type="ARBA" id="ARBA00022725"/>
    </source>
</evidence>
<dbReference type="Gene3D" id="1.20.1070.10">
    <property type="entry name" value="Rhodopsin 7-helix transmembrane proteins"/>
    <property type="match status" value="1"/>
</dbReference>
<dbReference type="GO" id="GO:0042048">
    <property type="term" value="P:olfactory behavior"/>
    <property type="evidence" value="ECO:0007669"/>
    <property type="project" value="TreeGrafter"/>
</dbReference>
<evidence type="ECO:0000256" key="13">
    <source>
        <dbReference type="ARBA" id="ARBA00054965"/>
    </source>
</evidence>
<evidence type="ECO:0000256" key="5">
    <source>
        <dbReference type="ARBA" id="ARBA00022692"/>
    </source>
</evidence>
<feature type="transmembrane region" description="Helical" evidence="19">
    <location>
        <begin position="210"/>
        <end position="232"/>
    </location>
</feature>
<dbReference type="Proteomes" id="UP000835052">
    <property type="component" value="Unassembled WGS sequence"/>
</dbReference>
<evidence type="ECO:0000313" key="21">
    <source>
        <dbReference type="Proteomes" id="UP000835052"/>
    </source>
</evidence>
<protein>
    <recommendedName>
        <fullName evidence="16">Serpentine receptor class r-10</fullName>
    </recommendedName>
    <alternativeName>
        <fullName evidence="17">Odorant response abnormal protein 10</fullName>
    </alternativeName>
    <alternativeName>
        <fullName evidence="18">Olfactory receptor 10</fullName>
    </alternativeName>
</protein>
<evidence type="ECO:0000256" key="14">
    <source>
        <dbReference type="ARBA" id="ARBA00061678"/>
    </source>
</evidence>
<gene>
    <name evidence="20" type="ORF">CAUJ_LOCUS2748</name>
</gene>
<comment type="similarity">
    <text evidence="14">Belongs to the nematode receptor-like protein str family.</text>
</comment>
<dbReference type="GO" id="GO:0060170">
    <property type="term" value="C:ciliary membrane"/>
    <property type="evidence" value="ECO:0007669"/>
    <property type="project" value="UniProtKB-SubCell"/>
</dbReference>